<feature type="transmembrane region" description="Helical" evidence="9">
    <location>
        <begin position="36"/>
        <end position="54"/>
    </location>
</feature>
<keyword evidence="6 9" id="KW-1133">Transmembrane helix</keyword>
<dbReference type="GO" id="GO:0022857">
    <property type="term" value="F:transmembrane transporter activity"/>
    <property type="evidence" value="ECO:0007669"/>
    <property type="project" value="InterPro"/>
</dbReference>
<organism evidence="11 12">
    <name type="scientific">Quadrisphaera granulorum</name>
    <dbReference type="NCBI Taxonomy" id="317664"/>
    <lineage>
        <taxon>Bacteria</taxon>
        <taxon>Bacillati</taxon>
        <taxon>Actinomycetota</taxon>
        <taxon>Actinomycetes</taxon>
        <taxon>Kineosporiales</taxon>
        <taxon>Kineosporiaceae</taxon>
        <taxon>Quadrisphaera</taxon>
    </lineage>
</organism>
<proteinExistence type="inferred from homology"/>
<feature type="transmembrane region" description="Helical" evidence="9">
    <location>
        <begin position="223"/>
        <end position="245"/>
    </location>
</feature>
<evidence type="ECO:0000256" key="4">
    <source>
        <dbReference type="ARBA" id="ARBA00022475"/>
    </source>
</evidence>
<dbReference type="PANTHER" id="PTHR23501">
    <property type="entry name" value="MAJOR FACILITATOR SUPERFAMILY"/>
    <property type="match status" value="1"/>
</dbReference>
<dbReference type="Pfam" id="PF07690">
    <property type="entry name" value="MFS_1"/>
    <property type="match status" value="1"/>
</dbReference>
<evidence type="ECO:0000313" key="11">
    <source>
        <dbReference type="EMBL" id="PWJ54057.1"/>
    </source>
</evidence>
<dbReference type="PANTHER" id="PTHR23501:SF191">
    <property type="entry name" value="VACUOLAR BASIC AMINO ACID TRANSPORTER 4"/>
    <property type="match status" value="1"/>
</dbReference>
<evidence type="ECO:0000259" key="10">
    <source>
        <dbReference type="PROSITE" id="PS50850"/>
    </source>
</evidence>
<dbReference type="InterPro" id="IPR020846">
    <property type="entry name" value="MFS_dom"/>
</dbReference>
<evidence type="ECO:0000313" key="12">
    <source>
        <dbReference type="Proteomes" id="UP000245469"/>
    </source>
</evidence>
<keyword evidence="4" id="KW-1003">Cell membrane</keyword>
<keyword evidence="12" id="KW-1185">Reference proteome</keyword>
<feature type="transmembrane region" description="Helical" evidence="9">
    <location>
        <begin position="327"/>
        <end position="350"/>
    </location>
</feature>
<feature type="transmembrane region" description="Helical" evidence="9">
    <location>
        <begin position="399"/>
        <end position="418"/>
    </location>
</feature>
<dbReference type="FunFam" id="1.20.1720.10:FF:000004">
    <property type="entry name" value="EmrB/QacA family drug resistance transporter"/>
    <property type="match status" value="1"/>
</dbReference>
<feature type="transmembrane region" description="Helical" evidence="9">
    <location>
        <begin position="154"/>
        <end position="174"/>
    </location>
</feature>
<keyword evidence="7 9" id="KW-0472">Membrane</keyword>
<feature type="domain" description="Major facilitator superfamily (MFS) profile" evidence="10">
    <location>
        <begin position="1"/>
        <end position="465"/>
    </location>
</feature>
<comment type="similarity">
    <text evidence="2">Belongs to the major facilitator superfamily. TCR/Tet family.</text>
</comment>
<gene>
    <name evidence="11" type="ORF">BXY45_109139</name>
</gene>
<evidence type="ECO:0000256" key="1">
    <source>
        <dbReference type="ARBA" id="ARBA00004429"/>
    </source>
</evidence>
<dbReference type="EMBL" id="QGDQ01000009">
    <property type="protein sequence ID" value="PWJ54057.1"/>
    <property type="molecule type" value="Genomic_DNA"/>
</dbReference>
<evidence type="ECO:0000256" key="3">
    <source>
        <dbReference type="ARBA" id="ARBA00022448"/>
    </source>
</evidence>
<dbReference type="PROSITE" id="PS50850">
    <property type="entry name" value="MFS"/>
    <property type="match status" value="1"/>
</dbReference>
<feature type="transmembrane region" description="Helical" evidence="9">
    <location>
        <begin position="438"/>
        <end position="460"/>
    </location>
</feature>
<feature type="transmembrane region" description="Helical" evidence="9">
    <location>
        <begin position="265"/>
        <end position="287"/>
    </location>
</feature>
<feature type="region of interest" description="Disordered" evidence="8">
    <location>
        <begin position="464"/>
        <end position="483"/>
    </location>
</feature>
<evidence type="ECO:0000256" key="6">
    <source>
        <dbReference type="ARBA" id="ARBA00022989"/>
    </source>
</evidence>
<feature type="transmembrane region" description="Helical" evidence="9">
    <location>
        <begin position="195"/>
        <end position="217"/>
    </location>
</feature>
<dbReference type="Proteomes" id="UP000245469">
    <property type="component" value="Unassembled WGS sequence"/>
</dbReference>
<dbReference type="InterPro" id="IPR036259">
    <property type="entry name" value="MFS_trans_sf"/>
</dbReference>
<evidence type="ECO:0000256" key="9">
    <source>
        <dbReference type="SAM" id="Phobius"/>
    </source>
</evidence>
<evidence type="ECO:0000256" key="7">
    <source>
        <dbReference type="ARBA" id="ARBA00023136"/>
    </source>
</evidence>
<feature type="transmembrane region" description="Helical" evidence="9">
    <location>
        <begin position="293"/>
        <end position="315"/>
    </location>
</feature>
<accession>A0A316AVD8</accession>
<dbReference type="AlphaFoldDB" id="A0A316AVD8"/>
<evidence type="ECO:0000256" key="8">
    <source>
        <dbReference type="SAM" id="MobiDB-lite"/>
    </source>
</evidence>
<comment type="subcellular location">
    <subcellularLocation>
        <location evidence="1">Cell inner membrane</location>
        <topology evidence="1">Multi-pass membrane protein</topology>
    </subcellularLocation>
</comment>
<dbReference type="CDD" id="cd17502">
    <property type="entry name" value="MFS_Azr1_MDR_like"/>
    <property type="match status" value="1"/>
</dbReference>
<evidence type="ECO:0000256" key="5">
    <source>
        <dbReference type="ARBA" id="ARBA00022692"/>
    </source>
</evidence>
<feature type="transmembrane region" description="Helical" evidence="9">
    <location>
        <begin position="356"/>
        <end position="387"/>
    </location>
</feature>
<dbReference type="InterPro" id="IPR011701">
    <property type="entry name" value="MFS"/>
</dbReference>
<dbReference type="Gene3D" id="1.20.1250.20">
    <property type="entry name" value="MFS general substrate transporter like domains"/>
    <property type="match status" value="1"/>
</dbReference>
<dbReference type="Gene3D" id="1.20.1720.10">
    <property type="entry name" value="Multidrug resistance protein D"/>
    <property type="match status" value="1"/>
</dbReference>
<protein>
    <submittedName>
        <fullName evidence="11">EmrB/QacA subfamily drug resistance transporter</fullName>
    </submittedName>
</protein>
<dbReference type="GO" id="GO:0005886">
    <property type="term" value="C:plasma membrane"/>
    <property type="evidence" value="ECO:0007669"/>
    <property type="project" value="UniProtKB-SubCell"/>
</dbReference>
<keyword evidence="5 9" id="KW-0812">Transmembrane</keyword>
<reference evidence="11 12" key="1">
    <citation type="submission" date="2018-03" db="EMBL/GenBank/DDBJ databases">
        <title>Genomic Encyclopedia of Archaeal and Bacterial Type Strains, Phase II (KMG-II): from individual species to whole genera.</title>
        <authorList>
            <person name="Goeker M."/>
        </authorList>
    </citation>
    <scope>NUCLEOTIDE SEQUENCE [LARGE SCALE GENOMIC DNA]</scope>
    <source>
        <strain evidence="11 12">DSM 44889</strain>
    </source>
</reference>
<dbReference type="SUPFAM" id="SSF103473">
    <property type="entry name" value="MFS general substrate transporter"/>
    <property type="match status" value="1"/>
</dbReference>
<comment type="caution">
    <text evidence="11">The sequence shown here is derived from an EMBL/GenBank/DDBJ whole genome shotgun (WGS) entry which is preliminary data.</text>
</comment>
<keyword evidence="3" id="KW-0813">Transport</keyword>
<name>A0A316AVD8_9ACTN</name>
<evidence type="ECO:0000256" key="2">
    <source>
        <dbReference type="ARBA" id="ARBA00007520"/>
    </source>
</evidence>
<feature type="transmembrane region" description="Helical" evidence="9">
    <location>
        <begin position="66"/>
        <end position="85"/>
    </location>
</feature>
<sequence>MLLGVMLSTALVAIDATVIATAVPSVVAELGGFSQFPWLFSAYLLAQAVTVPVFGKLADVFGRKPVMLVGIGLFLVGSVLCGAAWSMESLIVFRAVQGLGAGAVQPMSMTIIGDVYSVAERAKVQGYVASVWGVSSVVGPTLGGVFSEYTSWRWIFYINIPLCLVAAAAIGWRFDEQRGRRTGQDGDEPGRKRRAPLDLLGASVLTVALTLLVLGVLEGGQAWPWASVPGVGVLVADALLLGVFVLVERRAADPVVPLHLLRRRLIVTTSAASACIGAVLLALTSYVPTFVQVSLGAGPLVAGFALAALTIGWPISASQSGRVYLRVGMRTTAVVGAVVVLGGCALLLPLGSSSSVLAVAGASFAIGLGMGLTAAPTLIAAQAAVGWGERGVVTGLSMFARSAGSAVGIAVFGAVVNASLGGRSAEGAGVAPGELADAVHLVFLGVLALAVVLLVAVVLMPKDRPAPRSSGQPDPDGDLQAST</sequence>